<keyword evidence="1" id="KW-1133">Transmembrane helix</keyword>
<dbReference type="InParanoid" id="A0A672MMI5"/>
<dbReference type="Proteomes" id="UP000472262">
    <property type="component" value="Unassembled WGS sequence"/>
</dbReference>
<sequence length="93" mass="10656">MLTITKIQCFFLKKITPLALSANMLGVWLFLLVLLYQNNPKKLRVSAGSLQMPKTSSILRIRPLCVVHENDANKMIKRDRLCVHAFINHNHVS</sequence>
<dbReference type="AlphaFoldDB" id="A0A672MMI5"/>
<keyword evidence="1" id="KW-0472">Membrane</keyword>
<feature type="transmembrane region" description="Helical" evidence="1">
    <location>
        <begin position="15"/>
        <end position="36"/>
    </location>
</feature>
<dbReference type="Ensembl" id="ENSSGRT00000041027.1">
    <property type="protein sequence ID" value="ENSSGRP00000038254.1"/>
    <property type="gene ID" value="ENSSGRG00000021022.1"/>
</dbReference>
<reference evidence="2" key="2">
    <citation type="submission" date="2025-09" db="UniProtKB">
        <authorList>
            <consortium name="Ensembl"/>
        </authorList>
    </citation>
    <scope>IDENTIFICATION</scope>
</reference>
<reference evidence="2" key="1">
    <citation type="submission" date="2025-08" db="UniProtKB">
        <authorList>
            <consortium name="Ensembl"/>
        </authorList>
    </citation>
    <scope>IDENTIFICATION</scope>
</reference>
<evidence type="ECO:0000313" key="3">
    <source>
        <dbReference type="Proteomes" id="UP000472262"/>
    </source>
</evidence>
<name>A0A672MMI5_SINGR</name>
<proteinExistence type="predicted"/>
<protein>
    <submittedName>
        <fullName evidence="2">Uncharacterized protein</fullName>
    </submittedName>
</protein>
<keyword evidence="3" id="KW-1185">Reference proteome</keyword>
<accession>A0A672MMI5</accession>
<evidence type="ECO:0000313" key="2">
    <source>
        <dbReference type="Ensembl" id="ENSSGRP00000038254.1"/>
    </source>
</evidence>
<evidence type="ECO:0000256" key="1">
    <source>
        <dbReference type="SAM" id="Phobius"/>
    </source>
</evidence>
<keyword evidence="1" id="KW-0812">Transmembrane</keyword>
<organism evidence="2 3">
    <name type="scientific">Sinocyclocheilus grahami</name>
    <name type="common">Dianchi golden-line fish</name>
    <name type="synonym">Barbus grahami</name>
    <dbReference type="NCBI Taxonomy" id="75366"/>
    <lineage>
        <taxon>Eukaryota</taxon>
        <taxon>Metazoa</taxon>
        <taxon>Chordata</taxon>
        <taxon>Craniata</taxon>
        <taxon>Vertebrata</taxon>
        <taxon>Euteleostomi</taxon>
        <taxon>Actinopterygii</taxon>
        <taxon>Neopterygii</taxon>
        <taxon>Teleostei</taxon>
        <taxon>Ostariophysi</taxon>
        <taxon>Cypriniformes</taxon>
        <taxon>Cyprinidae</taxon>
        <taxon>Cyprininae</taxon>
        <taxon>Sinocyclocheilus</taxon>
    </lineage>
</organism>